<dbReference type="EMBL" id="PGFB01000004">
    <property type="protein sequence ID" value="PJJ61592.1"/>
    <property type="molecule type" value="Genomic_DNA"/>
</dbReference>
<reference evidence="3 4" key="1">
    <citation type="submission" date="2017-11" db="EMBL/GenBank/DDBJ databases">
        <title>Genomic Encyclopedia of Archaeal and Bacterial Type Strains, Phase II (KMG-II): From Individual Species to Whole Genera.</title>
        <authorList>
            <person name="Goeker M."/>
        </authorList>
    </citation>
    <scope>NUCLEOTIDE SEQUENCE [LARGE SCALE GENOMIC DNA]</scope>
    <source>
        <strain evidence="3 4">DSM 25625</strain>
    </source>
</reference>
<dbReference type="GO" id="GO:0016791">
    <property type="term" value="F:phosphatase activity"/>
    <property type="evidence" value="ECO:0007669"/>
    <property type="project" value="TreeGrafter"/>
</dbReference>
<proteinExistence type="predicted"/>
<dbReference type="Pfam" id="PF00300">
    <property type="entry name" value="His_Phos_1"/>
    <property type="match status" value="1"/>
</dbReference>
<dbReference type="Proteomes" id="UP000230161">
    <property type="component" value="Unassembled WGS sequence"/>
</dbReference>
<accession>A0A2M9BUL7</accession>
<evidence type="ECO:0000313" key="3">
    <source>
        <dbReference type="EMBL" id="PJJ61592.1"/>
    </source>
</evidence>
<gene>
    <name evidence="3" type="ORF">CLV54_2538</name>
</gene>
<evidence type="ECO:0000256" key="1">
    <source>
        <dbReference type="PIRSR" id="PIRSR613078-1"/>
    </source>
</evidence>
<evidence type="ECO:0000256" key="2">
    <source>
        <dbReference type="PIRSR" id="PIRSR613078-2"/>
    </source>
</evidence>
<feature type="binding site" evidence="2">
    <location>
        <begin position="110"/>
        <end position="113"/>
    </location>
    <ligand>
        <name>substrate</name>
    </ligand>
</feature>
<feature type="active site" description="Proton donor/acceptor" evidence="1">
    <location>
        <position position="110"/>
    </location>
</feature>
<feature type="binding site" evidence="2">
    <location>
        <begin position="46"/>
        <end position="47"/>
    </location>
    <ligand>
        <name>substrate</name>
    </ligand>
</feature>
<feature type="binding site" evidence="2">
    <location>
        <position position="83"/>
    </location>
    <ligand>
        <name>substrate</name>
    </ligand>
</feature>
<dbReference type="PANTHER" id="PTHR48100">
    <property type="entry name" value="BROAD-SPECIFICITY PHOSPHATASE YOR283W-RELATED"/>
    <property type="match status" value="1"/>
</dbReference>
<evidence type="ECO:0000313" key="4">
    <source>
        <dbReference type="Proteomes" id="UP000230161"/>
    </source>
</evidence>
<dbReference type="InterPro" id="IPR013078">
    <property type="entry name" value="His_Pase_superF_clade-1"/>
</dbReference>
<organism evidence="3 4">
    <name type="scientific">Compostimonas suwonensis</name>
    <dbReference type="NCBI Taxonomy" id="1048394"/>
    <lineage>
        <taxon>Bacteria</taxon>
        <taxon>Bacillati</taxon>
        <taxon>Actinomycetota</taxon>
        <taxon>Actinomycetes</taxon>
        <taxon>Micrococcales</taxon>
        <taxon>Microbacteriaceae</taxon>
        <taxon>Compostimonas</taxon>
    </lineage>
</organism>
<name>A0A2M9BUL7_9MICO</name>
<dbReference type="PANTHER" id="PTHR48100:SF15">
    <property type="entry name" value="SEDOHEPTULOSE 1,7-BISPHOSPHATASE"/>
    <property type="match status" value="1"/>
</dbReference>
<keyword evidence="4" id="KW-1185">Reference proteome</keyword>
<dbReference type="InterPro" id="IPR029033">
    <property type="entry name" value="His_PPase_superfam"/>
</dbReference>
<feature type="active site" description="Tele-phosphohistidine intermediate" evidence="1">
    <location>
        <position position="34"/>
    </location>
</feature>
<dbReference type="CDD" id="cd07067">
    <property type="entry name" value="HP_PGM_like"/>
    <property type="match status" value="1"/>
</dbReference>
<dbReference type="SUPFAM" id="SSF53254">
    <property type="entry name" value="Phosphoglycerate mutase-like"/>
    <property type="match status" value="1"/>
</dbReference>
<sequence>MIGEGAVQEAVHEVVQKAARGSEGTAARVVLVRHGETEWSRDGRHTGLSDIHLTELGERQARGAGTMVAGRSFGLVLSSPLERARMTARLAGFGDGEAGAGAETDADLVEWDYGPYEGLTSAQIAEEYGSDWTIWRAGTDGSPRPGETAEAVGERADAVLARISPVLERGDDVLLVAHGHVLRILAARWLGLPAVGGALLALGTGSVSELGYEHDTRVITHWNLAP</sequence>
<comment type="caution">
    <text evidence="3">The sequence shown here is derived from an EMBL/GenBank/DDBJ whole genome shotgun (WGS) entry which is preliminary data.</text>
</comment>
<dbReference type="InterPro" id="IPR050275">
    <property type="entry name" value="PGM_Phosphatase"/>
</dbReference>
<dbReference type="AlphaFoldDB" id="A0A2M9BUL7"/>
<dbReference type="Gene3D" id="3.40.50.1240">
    <property type="entry name" value="Phosphoglycerate mutase-like"/>
    <property type="match status" value="1"/>
</dbReference>
<dbReference type="SMART" id="SM00855">
    <property type="entry name" value="PGAM"/>
    <property type="match status" value="1"/>
</dbReference>
<protein>
    <submittedName>
        <fullName evidence="3">Putative phosphoglycerate mutase</fullName>
    </submittedName>
</protein>